<organism evidence="1 2">
    <name type="scientific">Pedococcus cremeus</name>
    <dbReference type="NCBI Taxonomy" id="587636"/>
    <lineage>
        <taxon>Bacteria</taxon>
        <taxon>Bacillati</taxon>
        <taxon>Actinomycetota</taxon>
        <taxon>Actinomycetes</taxon>
        <taxon>Micrococcales</taxon>
        <taxon>Intrasporangiaceae</taxon>
        <taxon>Pedococcus</taxon>
    </lineage>
</organism>
<dbReference type="AlphaFoldDB" id="A0A1H9WZF0"/>
<evidence type="ECO:0000313" key="2">
    <source>
        <dbReference type="Proteomes" id="UP000199019"/>
    </source>
</evidence>
<dbReference type="EMBL" id="FOHB01000006">
    <property type="protein sequence ID" value="SES39280.1"/>
    <property type="molecule type" value="Genomic_DNA"/>
</dbReference>
<proteinExistence type="predicted"/>
<dbReference type="STRING" id="587636.SAMN05216199_3263"/>
<evidence type="ECO:0000313" key="1">
    <source>
        <dbReference type="EMBL" id="SES39280.1"/>
    </source>
</evidence>
<name>A0A1H9WZF0_9MICO</name>
<sequence length="54" mass="6277">MYGDPLFINAELAYRRELFTTSTGRAAGRRHGHRLAERLHVRLPHRHSTQVRPA</sequence>
<dbReference type="Proteomes" id="UP000199019">
    <property type="component" value="Unassembled WGS sequence"/>
</dbReference>
<keyword evidence="2" id="KW-1185">Reference proteome</keyword>
<gene>
    <name evidence="1" type="ORF">SAMN05216199_3263</name>
</gene>
<accession>A0A1H9WZF0</accession>
<reference evidence="2" key="1">
    <citation type="submission" date="2016-10" db="EMBL/GenBank/DDBJ databases">
        <authorList>
            <person name="Varghese N."/>
            <person name="Submissions S."/>
        </authorList>
    </citation>
    <scope>NUCLEOTIDE SEQUENCE [LARGE SCALE GENOMIC DNA]</scope>
    <source>
        <strain evidence="2">CGMCC 1.6963</strain>
    </source>
</reference>
<protein>
    <submittedName>
        <fullName evidence="1">Uncharacterized protein</fullName>
    </submittedName>
</protein>
<dbReference type="RefSeq" id="WP_177180382.1">
    <property type="nucleotide sequence ID" value="NZ_FOHB01000006.1"/>
</dbReference>